<dbReference type="InterPro" id="IPR003661">
    <property type="entry name" value="HisK_dim/P_dom"/>
</dbReference>
<dbReference type="PRINTS" id="PR00344">
    <property type="entry name" value="BCTRLSENSOR"/>
</dbReference>
<dbReference type="FunFam" id="3.30.565.10:FF:000006">
    <property type="entry name" value="Sensor histidine kinase WalK"/>
    <property type="match status" value="1"/>
</dbReference>
<evidence type="ECO:0000256" key="8">
    <source>
        <dbReference type="SAM" id="Phobius"/>
    </source>
</evidence>
<keyword evidence="8" id="KW-0812">Transmembrane</keyword>
<dbReference type="PANTHER" id="PTHR43711">
    <property type="entry name" value="TWO-COMPONENT HISTIDINE KINASE"/>
    <property type="match status" value="1"/>
</dbReference>
<dbReference type="InterPro" id="IPR036890">
    <property type="entry name" value="HATPase_C_sf"/>
</dbReference>
<dbReference type="SUPFAM" id="SSF47384">
    <property type="entry name" value="Homodimeric domain of signal transducing histidine kinase"/>
    <property type="match status" value="1"/>
</dbReference>
<dbReference type="AlphaFoldDB" id="A0A1G2UZ05"/>
<feature type="transmembrane region" description="Helical" evidence="8">
    <location>
        <begin position="276"/>
        <end position="295"/>
    </location>
</feature>
<feature type="transmembrane region" description="Helical" evidence="8">
    <location>
        <begin position="122"/>
        <end position="146"/>
    </location>
</feature>
<keyword evidence="3" id="KW-0597">Phosphoprotein</keyword>
<dbReference type="Gene3D" id="1.10.287.130">
    <property type="match status" value="1"/>
</dbReference>
<feature type="transmembrane region" description="Helical" evidence="8">
    <location>
        <begin position="191"/>
        <end position="209"/>
    </location>
</feature>
<feature type="transmembrane region" description="Helical" evidence="8">
    <location>
        <begin position="27"/>
        <end position="48"/>
    </location>
</feature>
<feature type="domain" description="Histidine kinase" evidence="9">
    <location>
        <begin position="335"/>
        <end position="552"/>
    </location>
</feature>
<feature type="transmembrane region" description="Helical" evidence="8">
    <location>
        <begin position="158"/>
        <end position="179"/>
    </location>
</feature>
<dbReference type="InterPro" id="IPR050736">
    <property type="entry name" value="Sensor_HK_Regulatory"/>
</dbReference>
<gene>
    <name evidence="10" type="ORF">A2431_04090</name>
</gene>
<dbReference type="EMBL" id="MHWW01000018">
    <property type="protein sequence ID" value="OHB14602.1"/>
    <property type="molecule type" value="Genomic_DNA"/>
</dbReference>
<dbReference type="PROSITE" id="PS50109">
    <property type="entry name" value="HIS_KIN"/>
    <property type="match status" value="1"/>
</dbReference>
<evidence type="ECO:0000256" key="1">
    <source>
        <dbReference type="ARBA" id="ARBA00000085"/>
    </source>
</evidence>
<dbReference type="Gene3D" id="3.30.565.10">
    <property type="entry name" value="Histidine kinase-like ATPase, C-terminal domain"/>
    <property type="match status" value="1"/>
</dbReference>
<evidence type="ECO:0000256" key="2">
    <source>
        <dbReference type="ARBA" id="ARBA00012438"/>
    </source>
</evidence>
<dbReference type="Proteomes" id="UP000177697">
    <property type="component" value="Unassembled WGS sequence"/>
</dbReference>
<keyword evidence="8" id="KW-0472">Membrane</keyword>
<keyword evidence="5" id="KW-0418">Kinase</keyword>
<dbReference type="CDD" id="cd00075">
    <property type="entry name" value="HATPase"/>
    <property type="match status" value="1"/>
</dbReference>
<evidence type="ECO:0000256" key="5">
    <source>
        <dbReference type="ARBA" id="ARBA00022777"/>
    </source>
</evidence>
<feature type="transmembrane region" description="Helical" evidence="8">
    <location>
        <begin position="55"/>
        <end position="75"/>
    </location>
</feature>
<keyword evidence="7" id="KW-0175">Coiled coil</keyword>
<dbReference type="InterPro" id="IPR005467">
    <property type="entry name" value="His_kinase_dom"/>
</dbReference>
<dbReference type="CDD" id="cd00082">
    <property type="entry name" value="HisKA"/>
    <property type="match status" value="1"/>
</dbReference>
<dbReference type="EC" id="2.7.13.3" evidence="2"/>
<dbReference type="SUPFAM" id="SSF55874">
    <property type="entry name" value="ATPase domain of HSP90 chaperone/DNA topoisomerase II/histidine kinase"/>
    <property type="match status" value="1"/>
</dbReference>
<evidence type="ECO:0000313" key="10">
    <source>
        <dbReference type="EMBL" id="OHB14602.1"/>
    </source>
</evidence>
<keyword evidence="4" id="KW-0808">Transferase</keyword>
<feature type="transmembrane region" description="Helical" evidence="8">
    <location>
        <begin position="221"/>
        <end position="241"/>
    </location>
</feature>
<keyword evidence="8" id="KW-1133">Transmembrane helix</keyword>
<accession>A0A1G2UZ05</accession>
<dbReference type="PANTHER" id="PTHR43711:SF1">
    <property type="entry name" value="HISTIDINE KINASE 1"/>
    <property type="match status" value="1"/>
</dbReference>
<comment type="caution">
    <text evidence="10">The sequence shown here is derived from an EMBL/GenBank/DDBJ whole genome shotgun (WGS) entry which is preliminary data.</text>
</comment>
<feature type="transmembrane region" description="Helical" evidence="8">
    <location>
        <begin position="253"/>
        <end position="270"/>
    </location>
</feature>
<dbReference type="SMART" id="SM00388">
    <property type="entry name" value="HisKA"/>
    <property type="match status" value="1"/>
</dbReference>
<dbReference type="SMART" id="SM00387">
    <property type="entry name" value="HATPase_c"/>
    <property type="match status" value="1"/>
</dbReference>
<dbReference type="InterPro" id="IPR004358">
    <property type="entry name" value="Sig_transdc_His_kin-like_C"/>
</dbReference>
<name>A0A1G2UZ05_9BACT</name>
<proteinExistence type="predicted"/>
<dbReference type="Pfam" id="PF02518">
    <property type="entry name" value="HATPase_c"/>
    <property type="match status" value="1"/>
</dbReference>
<keyword evidence="6" id="KW-0902">Two-component regulatory system</keyword>
<sequence>MTIIDTLGCGWTSSTFLVFSANVFGPLVYYSHLFSLITAFGLGLFVFIKNYRSRLARLFFGITSIFSLWVFSDIVLWADEHAANIMFYWSLTILLEPIIYILGLYFLMIYATDHGVSRKTKFILLSLIIPTLIFVPTRLAILGFNYTNCDREVVEGLLVYYGYLVEMIIALWTVIYSIRTYKIIPKEKKKPFIFVSLGTILFFLCFAWGNIVGTISEDWTLGQYGLFGMPIFLSFITYAIVRFKTFNVKMISAQALVAALWITLFALLFVRNIENVRIIVILTLILFLIIGIILVRSVKREIEQREHIEKLAKDLEVANEKLKELDQLKSEFLSLATHQIRAPLTAIKGYSSMLVEGDFGILPQKAKDSAETIMKSCQNLINIVSDFLNISRIEQGKMVYEKSLFDVGGLVNEVITEIKPNIDKTGLSFGTDIPTEQIRIRADRSKIKQVVGNIIDNAIKYTPKGNIFVSVYQSEGKAKISIKDNGVGIDPSEIGKLFNKFSRTKDANKTNVIGTGLGLYIAKKMTEAHGGDIKVTSDGVGKGSTFTIELPL</sequence>
<evidence type="ECO:0000256" key="6">
    <source>
        <dbReference type="ARBA" id="ARBA00023012"/>
    </source>
</evidence>
<dbReference type="Pfam" id="PF00512">
    <property type="entry name" value="HisKA"/>
    <property type="match status" value="1"/>
</dbReference>
<organism evidence="10 11">
    <name type="scientific">Candidatus Zambryskibacteria bacterium RIFOXYC1_FULL_39_10</name>
    <dbReference type="NCBI Taxonomy" id="1802779"/>
    <lineage>
        <taxon>Bacteria</taxon>
        <taxon>Candidatus Zambryskiibacteriota</taxon>
    </lineage>
</organism>
<evidence type="ECO:0000313" key="11">
    <source>
        <dbReference type="Proteomes" id="UP000177697"/>
    </source>
</evidence>
<evidence type="ECO:0000256" key="4">
    <source>
        <dbReference type="ARBA" id="ARBA00022679"/>
    </source>
</evidence>
<comment type="catalytic activity">
    <reaction evidence="1">
        <text>ATP + protein L-histidine = ADP + protein N-phospho-L-histidine.</text>
        <dbReference type="EC" id="2.7.13.3"/>
    </reaction>
</comment>
<protein>
    <recommendedName>
        <fullName evidence="2">histidine kinase</fullName>
        <ecNumber evidence="2">2.7.13.3</ecNumber>
    </recommendedName>
</protein>
<dbReference type="GO" id="GO:0000155">
    <property type="term" value="F:phosphorelay sensor kinase activity"/>
    <property type="evidence" value="ECO:0007669"/>
    <property type="project" value="InterPro"/>
</dbReference>
<feature type="transmembrane region" description="Helical" evidence="8">
    <location>
        <begin position="87"/>
        <end position="110"/>
    </location>
</feature>
<evidence type="ECO:0000256" key="3">
    <source>
        <dbReference type="ARBA" id="ARBA00022553"/>
    </source>
</evidence>
<evidence type="ECO:0000256" key="7">
    <source>
        <dbReference type="SAM" id="Coils"/>
    </source>
</evidence>
<reference evidence="10 11" key="1">
    <citation type="journal article" date="2016" name="Nat. Commun.">
        <title>Thousands of microbial genomes shed light on interconnected biogeochemical processes in an aquifer system.</title>
        <authorList>
            <person name="Anantharaman K."/>
            <person name="Brown C.T."/>
            <person name="Hug L.A."/>
            <person name="Sharon I."/>
            <person name="Castelle C.J."/>
            <person name="Probst A.J."/>
            <person name="Thomas B.C."/>
            <person name="Singh A."/>
            <person name="Wilkins M.J."/>
            <person name="Karaoz U."/>
            <person name="Brodie E.L."/>
            <person name="Williams K.H."/>
            <person name="Hubbard S.S."/>
            <person name="Banfield J.F."/>
        </authorList>
    </citation>
    <scope>NUCLEOTIDE SEQUENCE [LARGE SCALE GENOMIC DNA]</scope>
</reference>
<dbReference type="InterPro" id="IPR036097">
    <property type="entry name" value="HisK_dim/P_sf"/>
</dbReference>
<feature type="coiled-coil region" evidence="7">
    <location>
        <begin position="298"/>
        <end position="331"/>
    </location>
</feature>
<evidence type="ECO:0000259" key="9">
    <source>
        <dbReference type="PROSITE" id="PS50109"/>
    </source>
</evidence>
<dbReference type="InterPro" id="IPR003594">
    <property type="entry name" value="HATPase_dom"/>
</dbReference>